<feature type="chain" id="PRO_5003390196" evidence="10">
    <location>
        <begin position="21"/>
        <end position="344"/>
    </location>
</feature>
<dbReference type="VEuPathDB" id="TriTrypDB:TcIL3000_0_59840"/>
<evidence type="ECO:0000256" key="10">
    <source>
        <dbReference type="SAM" id="SignalP"/>
    </source>
</evidence>
<sequence length="344" mass="37929">MKMMFKCLIVVVMSVVVVGAQEEEKKDHNGPQHKALCDLMKAAVGKWGRSGEGLSEPLKKALGRTIFGKHDGGDLADLKGLPTDYNNVEGTLSSRGTWCGNPYEAPEFINAPTRWSGHSGPHGLLCLCTVGEKGWPLNESKNGIDKLCGLGKNALAAEDNEGWGYTGHQGNKHVTAAWAKIVTPCLQSSGMEDLKQALKTFLGKLVNKSNKEYTNRYQLGEGEPSEYDGCTGSEKKGVCVLYYNTTGIQKPMPWWVDLQNALPEEEKFQEEKRRAEEEKRKQQETEKRIDESQTAALTSTHTTTNQTDQSHKANLTDTIRKYNISSGTPISRPTSWLLSAALLI</sequence>
<keyword evidence="4" id="KW-0336">GPI-anchor</keyword>
<feature type="domain" description="Trypanosome variant surface glycoprotein B-type N-terminal" evidence="11">
    <location>
        <begin position="55"/>
        <end position="279"/>
    </location>
</feature>
<keyword evidence="6" id="KW-0472">Membrane</keyword>
<dbReference type="Proteomes" id="UP000000702">
    <property type="component" value="Unassembled WGS sequence"/>
</dbReference>
<organism evidence="12 13">
    <name type="scientific">Trypanosoma congolense (strain IL3000)</name>
    <dbReference type="NCBI Taxonomy" id="1068625"/>
    <lineage>
        <taxon>Eukaryota</taxon>
        <taxon>Discoba</taxon>
        <taxon>Euglenozoa</taxon>
        <taxon>Kinetoplastea</taxon>
        <taxon>Metakinetoplastina</taxon>
        <taxon>Trypanosomatida</taxon>
        <taxon>Trypanosomatidae</taxon>
        <taxon>Trypanosoma</taxon>
        <taxon>Nannomonas</taxon>
    </lineage>
</organism>
<reference evidence="12 13" key="2">
    <citation type="journal article" date="2012" name="Proc. Natl. Acad. Sci. U.S.A.">
        <title>Antigenic diversity is generated by distinct evolutionary mechanisms in African trypanosome species.</title>
        <authorList>
            <person name="Jackson A.P."/>
            <person name="Berry A."/>
            <person name="Aslett M."/>
            <person name="Allison H.C."/>
            <person name="Burton P."/>
            <person name="Vavrova-Anderson J."/>
            <person name="Brown R."/>
            <person name="Browne H."/>
            <person name="Corton N."/>
            <person name="Hauser H."/>
            <person name="Gamble J."/>
            <person name="Gilderthorp R."/>
            <person name="Marcello L."/>
            <person name="McQuillan J."/>
            <person name="Otto T.D."/>
            <person name="Quail M.A."/>
            <person name="Sanders M.J."/>
            <person name="van Tonder A."/>
            <person name="Ginger M.L."/>
            <person name="Field M.C."/>
            <person name="Barry J.D."/>
            <person name="Hertz-Fowler C."/>
            <person name="Berriman M."/>
        </authorList>
    </citation>
    <scope>NUCLEOTIDE SEQUENCE [LARGE SCALE GENOMIC DNA]</scope>
    <source>
        <strain evidence="12 13">IL3000</strain>
    </source>
</reference>
<name>F9WDV9_TRYCI</name>
<gene>
    <name evidence="12" type="ORF">TCIL3000_0_59840</name>
</gene>
<keyword evidence="7" id="KW-0325">Glycoprotein</keyword>
<keyword evidence="8" id="KW-0449">Lipoprotein</keyword>
<evidence type="ECO:0000313" key="12">
    <source>
        <dbReference type="EMBL" id="CCD15464.1"/>
    </source>
</evidence>
<feature type="compositionally biased region" description="Low complexity" evidence="9">
    <location>
        <begin position="292"/>
        <end position="308"/>
    </location>
</feature>
<evidence type="ECO:0000256" key="3">
    <source>
        <dbReference type="ARBA" id="ARBA00022475"/>
    </source>
</evidence>
<evidence type="ECO:0000256" key="7">
    <source>
        <dbReference type="ARBA" id="ARBA00023180"/>
    </source>
</evidence>
<feature type="signal peptide" evidence="10">
    <location>
        <begin position="1"/>
        <end position="20"/>
    </location>
</feature>
<evidence type="ECO:0000313" key="13">
    <source>
        <dbReference type="Proteomes" id="UP000000702"/>
    </source>
</evidence>
<protein>
    <submittedName>
        <fullName evidence="12">Variant surface glycoprotein</fullName>
    </submittedName>
</protein>
<evidence type="ECO:0000256" key="4">
    <source>
        <dbReference type="ARBA" id="ARBA00022622"/>
    </source>
</evidence>
<evidence type="ECO:0000256" key="5">
    <source>
        <dbReference type="ARBA" id="ARBA00022729"/>
    </source>
</evidence>
<proteinExistence type="predicted"/>
<dbReference type="GO" id="GO:0005886">
    <property type="term" value="C:plasma membrane"/>
    <property type="evidence" value="ECO:0007669"/>
    <property type="project" value="UniProtKB-SubCell"/>
</dbReference>
<evidence type="ECO:0000256" key="9">
    <source>
        <dbReference type="SAM" id="MobiDB-lite"/>
    </source>
</evidence>
<feature type="region of interest" description="Disordered" evidence="9">
    <location>
        <begin position="267"/>
        <end position="314"/>
    </location>
</feature>
<dbReference type="GO" id="GO:0098552">
    <property type="term" value="C:side of membrane"/>
    <property type="evidence" value="ECO:0007669"/>
    <property type="project" value="UniProtKB-KW"/>
</dbReference>
<keyword evidence="5 10" id="KW-0732">Signal</keyword>
<keyword evidence="13" id="KW-1185">Reference proteome</keyword>
<comment type="subcellular location">
    <subcellularLocation>
        <location evidence="2">Cell membrane</location>
        <topology evidence="2">Lipid-anchor</topology>
        <topology evidence="2">GPI-anchor</topology>
    </subcellularLocation>
</comment>
<comment type="function">
    <text evidence="1">VSG forms a coat on the surface of the parasite. The trypanosome evades the immune response of the host by expressing a series of antigenically distinct VSGs from an estimated 1000 VSG genes.</text>
</comment>
<reference evidence="13" key="1">
    <citation type="submission" date="2011-07" db="EMBL/GenBank/DDBJ databases">
        <title>Divergent evolution of antigenic variation in African trypanosomes.</title>
        <authorList>
            <person name="Jackson A.P."/>
            <person name="Berry A."/>
            <person name="Allison H.C."/>
            <person name="Burton P."/>
            <person name="Anderson J."/>
            <person name="Aslett M."/>
            <person name="Brown R."/>
            <person name="Corton N."/>
            <person name="Harris D."/>
            <person name="Hauser H."/>
            <person name="Gamble J."/>
            <person name="Gilderthorp R."/>
            <person name="McQuillan J."/>
            <person name="Quail M.A."/>
            <person name="Sanders M."/>
            <person name="Van Tonder A."/>
            <person name="Ginger M.L."/>
            <person name="Donelson J.E."/>
            <person name="Field M.C."/>
            <person name="Barry J.D."/>
            <person name="Berriman M."/>
            <person name="Hertz-Fowler C."/>
        </authorList>
    </citation>
    <scope>NUCLEOTIDE SEQUENCE [LARGE SCALE GENOMIC DNA]</scope>
    <source>
        <strain evidence="13">IL3000</strain>
    </source>
</reference>
<feature type="compositionally biased region" description="Basic and acidic residues" evidence="9">
    <location>
        <begin position="267"/>
        <end position="291"/>
    </location>
</feature>
<dbReference type="InterPro" id="IPR025932">
    <property type="entry name" value="Trypano_VSG_B_N_dom"/>
</dbReference>
<dbReference type="EMBL" id="CAEQ01001917">
    <property type="protein sequence ID" value="CCD15464.1"/>
    <property type="molecule type" value="Genomic_DNA"/>
</dbReference>
<accession>F9WDV9</accession>
<dbReference type="AlphaFoldDB" id="F9WDV9"/>
<comment type="caution">
    <text evidence="12">The sequence shown here is derived from an EMBL/GenBank/DDBJ whole genome shotgun (WGS) entry which is preliminary data.</text>
</comment>
<evidence type="ECO:0000256" key="8">
    <source>
        <dbReference type="ARBA" id="ARBA00023288"/>
    </source>
</evidence>
<evidence type="ECO:0000256" key="6">
    <source>
        <dbReference type="ARBA" id="ARBA00023136"/>
    </source>
</evidence>
<dbReference type="Pfam" id="PF13206">
    <property type="entry name" value="VSG_B"/>
    <property type="match status" value="1"/>
</dbReference>
<evidence type="ECO:0000259" key="11">
    <source>
        <dbReference type="Pfam" id="PF13206"/>
    </source>
</evidence>
<evidence type="ECO:0000256" key="1">
    <source>
        <dbReference type="ARBA" id="ARBA00002523"/>
    </source>
</evidence>
<evidence type="ECO:0000256" key="2">
    <source>
        <dbReference type="ARBA" id="ARBA00004609"/>
    </source>
</evidence>
<keyword evidence="3" id="KW-1003">Cell membrane</keyword>